<dbReference type="EMBL" id="CP016179">
    <property type="protein sequence ID" value="ANO35303.1"/>
    <property type="molecule type" value="Genomic_DNA"/>
</dbReference>
<sequence length="126" mass="14236">MKESVETADRLFTTLGLLRQAGLEMDYEKTQRLNEAVGELNVKLEEQAQSRYSISQKLGCSGARYSQQLIERLSGETQKQVADMAGRLESVLGDCKVRIEDQVELMQRQQDSVKELIEEVALDIKA</sequence>
<dbReference type="KEGG" id="vbr:A6E01_19000"/>
<reference evidence="1 2" key="1">
    <citation type="submission" date="2016-06" db="EMBL/GenBank/DDBJ databases">
        <title>Adaptive Radiation by Waves of Gene Transfer Leads to Fine-Scale Resource Partitioning in Marine Microbes.</title>
        <authorList>
            <person name="Hehemann J.-H."/>
            <person name="Arevalo P."/>
            <person name="Datta M.S."/>
            <person name="Yu X."/>
            <person name="Corzett C."/>
            <person name="Henschel A."/>
            <person name="Preheim S.P."/>
            <person name="Timberlake S."/>
            <person name="Alm E.J."/>
            <person name="Polz M.F."/>
        </authorList>
    </citation>
    <scope>NUCLEOTIDE SEQUENCE [LARGE SCALE GENOMIC DNA]</scope>
    <source>
        <strain evidence="1 2">FF50</strain>
        <plasmid evidence="1 2">unnamed1</plasmid>
    </source>
</reference>
<geneLocation type="plasmid" evidence="1 2">
    <name>unnamed1</name>
</geneLocation>
<dbReference type="Gene3D" id="1.20.58.300">
    <property type="entry name" value="FlgN-like"/>
    <property type="match status" value="1"/>
</dbReference>
<accession>A0AAN0XZD8</accession>
<dbReference type="AlphaFoldDB" id="A0AAN0XZD8"/>
<proteinExistence type="predicted"/>
<name>A0AAN0XZD8_9VIBR</name>
<gene>
    <name evidence="1" type="ORF">A6E01_19000</name>
</gene>
<dbReference type="Proteomes" id="UP000092018">
    <property type="component" value="Plasmid unnamed1"/>
</dbReference>
<evidence type="ECO:0000313" key="1">
    <source>
        <dbReference type="EMBL" id="ANO35303.1"/>
    </source>
</evidence>
<keyword evidence="1" id="KW-0614">Plasmid</keyword>
<evidence type="ECO:0000313" key="2">
    <source>
        <dbReference type="Proteomes" id="UP000092018"/>
    </source>
</evidence>
<protein>
    <submittedName>
        <fullName evidence="1">Uncharacterized protein</fullName>
    </submittedName>
</protein>
<organism evidence="1 2">
    <name type="scientific">Vibrio breoganii</name>
    <dbReference type="NCBI Taxonomy" id="553239"/>
    <lineage>
        <taxon>Bacteria</taxon>
        <taxon>Pseudomonadati</taxon>
        <taxon>Pseudomonadota</taxon>
        <taxon>Gammaproteobacteria</taxon>
        <taxon>Vibrionales</taxon>
        <taxon>Vibrionaceae</taxon>
        <taxon>Vibrio</taxon>
    </lineage>
</organism>